<dbReference type="GO" id="GO:0005737">
    <property type="term" value="C:cytoplasm"/>
    <property type="evidence" value="ECO:0007669"/>
    <property type="project" value="UniProtKB-SubCell"/>
</dbReference>
<feature type="compositionally biased region" description="Polar residues" evidence="7">
    <location>
        <begin position="1"/>
        <end position="12"/>
    </location>
</feature>
<feature type="compositionally biased region" description="Basic and acidic residues" evidence="7">
    <location>
        <begin position="345"/>
        <end position="357"/>
    </location>
</feature>
<dbReference type="GO" id="GO:0007266">
    <property type="term" value="P:Rho protein signal transduction"/>
    <property type="evidence" value="ECO:0007669"/>
    <property type="project" value="TreeGrafter"/>
</dbReference>
<dbReference type="InterPro" id="IPR039801">
    <property type="entry name" value="EPS8-like"/>
</dbReference>
<dbReference type="CDD" id="cd11764">
    <property type="entry name" value="SH3_Eps8"/>
    <property type="match status" value="1"/>
</dbReference>
<dbReference type="GO" id="GO:0032587">
    <property type="term" value="C:ruffle membrane"/>
    <property type="evidence" value="ECO:0007669"/>
    <property type="project" value="TreeGrafter"/>
</dbReference>
<keyword evidence="10" id="KW-1185">Reference proteome</keyword>
<dbReference type="Pfam" id="PF00018">
    <property type="entry name" value="SH3_1"/>
    <property type="match status" value="1"/>
</dbReference>
<dbReference type="STRING" id="64144.ENSATEP00000003666"/>
<dbReference type="OrthoDB" id="4680325at2759"/>
<dbReference type="Pfam" id="PF22975">
    <property type="entry name" value="EPS8_2nd"/>
    <property type="match status" value="1"/>
</dbReference>
<dbReference type="AlphaFoldDB" id="A0A3Q1IH39"/>
<protein>
    <recommendedName>
        <fullName evidence="8">SH3 domain-containing protein</fullName>
    </recommendedName>
</protein>
<evidence type="ECO:0000259" key="8">
    <source>
        <dbReference type="PROSITE" id="PS50002"/>
    </source>
</evidence>
<evidence type="ECO:0000313" key="10">
    <source>
        <dbReference type="Proteomes" id="UP000265040"/>
    </source>
</evidence>
<dbReference type="InParanoid" id="A0A3Q1IH39"/>
<dbReference type="Gene3D" id="1.10.150.50">
    <property type="entry name" value="Transcription Factor, Ets-1"/>
    <property type="match status" value="1"/>
</dbReference>
<dbReference type="RefSeq" id="XP_026206417.1">
    <property type="nucleotide sequence ID" value="XM_026350632.1"/>
</dbReference>
<keyword evidence="3 6" id="KW-0728">SH3 domain</keyword>
<sequence length="531" mass="59185">MSAPRQSASPTKPSGVRVMIAPGEQPPGGRSVYTNSTKVNGANRSNHTSLMNAEREVEILNHCFDDVERFMSRLQQTAEAQSVLNQRRKKRSSKKSKKKENQEDDLLTVKALPPSEAEFVDIFQKIKYSLSLLHRLKPFISQPDAPELLHHIFVPLKLMVKTTGGPALGASVVSPAMTSGALSLLQEHLTEQEKELWTSLGPNWTSSRSNLSVSVPPYIPLFLDGWQPRMFDSSGQSLEDPIESQHKEDALEKSREAQSQQDQAQQGEHNAVVDGNGYPPNSELLYCCSYDFVARNSSELSVLQGETLEVLESSKRWWKCRNRYDEIGFVPFNILEPLSAVNSGRGDDPVVHRESKRTPNVHPTKYYSNAPSSPVGSSPTAKRPLGRPQSMVLPSTTMQEDDDRVLIMNDELLQRLAGKRGSGRALVIPRAAETNVPLNYQSPPAEVEAWLTAKGFSQQTIQNLGILTGAQLFSLNKEELRTVLPEEGPRVYSQIMVQKSLLEDVRKATELEAVMQKQKLKIDQKPQSQIL</sequence>
<feature type="compositionally biased region" description="Polar residues" evidence="7">
    <location>
        <begin position="366"/>
        <end position="380"/>
    </location>
</feature>
<dbReference type="SMART" id="SM00326">
    <property type="entry name" value="SH3"/>
    <property type="match status" value="1"/>
</dbReference>
<reference evidence="9" key="3">
    <citation type="submission" date="2025-09" db="UniProtKB">
        <authorList>
            <consortium name="Ensembl"/>
        </authorList>
    </citation>
    <scope>IDENTIFICATION</scope>
</reference>
<dbReference type="GO" id="GO:0035023">
    <property type="term" value="P:regulation of Rho protein signal transduction"/>
    <property type="evidence" value="ECO:0007669"/>
    <property type="project" value="TreeGrafter"/>
</dbReference>
<dbReference type="RefSeq" id="XP_026206426.1">
    <property type="nucleotide sequence ID" value="XM_026350641.1"/>
</dbReference>
<evidence type="ECO:0000256" key="1">
    <source>
        <dbReference type="ARBA" id="ARBA00004496"/>
    </source>
</evidence>
<reference evidence="9" key="2">
    <citation type="submission" date="2025-08" db="UniProtKB">
        <authorList>
            <consortium name="Ensembl"/>
        </authorList>
    </citation>
    <scope>IDENTIFICATION</scope>
</reference>
<evidence type="ECO:0000256" key="6">
    <source>
        <dbReference type="PROSITE-ProRule" id="PRU00192"/>
    </source>
</evidence>
<dbReference type="Pfam" id="PF18016">
    <property type="entry name" value="SAM_3"/>
    <property type="match status" value="1"/>
</dbReference>
<organism evidence="9 10">
    <name type="scientific">Anabas testudineus</name>
    <name type="common">Climbing perch</name>
    <name type="synonym">Anthias testudineus</name>
    <dbReference type="NCBI Taxonomy" id="64144"/>
    <lineage>
        <taxon>Eukaryota</taxon>
        <taxon>Metazoa</taxon>
        <taxon>Chordata</taxon>
        <taxon>Craniata</taxon>
        <taxon>Vertebrata</taxon>
        <taxon>Euteleostomi</taxon>
        <taxon>Actinopterygii</taxon>
        <taxon>Neopterygii</taxon>
        <taxon>Teleostei</taxon>
        <taxon>Neoteleostei</taxon>
        <taxon>Acanthomorphata</taxon>
        <taxon>Anabantaria</taxon>
        <taxon>Anabantiformes</taxon>
        <taxon>Anabantoidei</taxon>
        <taxon>Anabantidae</taxon>
        <taxon>Anabas</taxon>
    </lineage>
</organism>
<feature type="region of interest" description="Disordered" evidence="7">
    <location>
        <begin position="1"/>
        <end position="47"/>
    </location>
</feature>
<feature type="region of interest" description="Disordered" evidence="7">
    <location>
        <begin position="342"/>
        <end position="393"/>
    </location>
</feature>
<dbReference type="OMA" id="KRWWKCQ"/>
<dbReference type="FunFam" id="2.30.30.40:FF:000071">
    <property type="entry name" value="Epidermal growth factor receptor kinase substrate 8"/>
    <property type="match status" value="1"/>
</dbReference>
<feature type="compositionally biased region" description="Low complexity" evidence="7">
    <location>
        <begin position="257"/>
        <end position="266"/>
    </location>
</feature>
<dbReference type="SUPFAM" id="SSF50044">
    <property type="entry name" value="SH3-domain"/>
    <property type="match status" value="1"/>
</dbReference>
<evidence type="ECO:0000256" key="2">
    <source>
        <dbReference type="ARBA" id="ARBA00006197"/>
    </source>
</evidence>
<evidence type="ECO:0000256" key="3">
    <source>
        <dbReference type="ARBA" id="ARBA00022443"/>
    </source>
</evidence>
<reference evidence="9" key="1">
    <citation type="submission" date="2021-04" db="EMBL/GenBank/DDBJ databases">
        <authorList>
            <consortium name="Wellcome Sanger Institute Data Sharing"/>
        </authorList>
    </citation>
    <scope>NUCLEOTIDE SEQUENCE [LARGE SCALE GENOMIC DNA]</scope>
</reference>
<dbReference type="GeneID" id="113155898"/>
<dbReference type="GO" id="GO:0031982">
    <property type="term" value="C:vesicle"/>
    <property type="evidence" value="ECO:0007669"/>
    <property type="project" value="TreeGrafter"/>
</dbReference>
<dbReference type="GO" id="GO:0003779">
    <property type="term" value="F:actin binding"/>
    <property type="evidence" value="ECO:0007669"/>
    <property type="project" value="TreeGrafter"/>
</dbReference>
<dbReference type="InterPro" id="IPR035462">
    <property type="entry name" value="Eps8_SH3"/>
</dbReference>
<dbReference type="Proteomes" id="UP000265040">
    <property type="component" value="Chromosome 8"/>
</dbReference>
<feature type="region of interest" description="Disordered" evidence="7">
    <location>
        <begin position="234"/>
        <end position="275"/>
    </location>
</feature>
<dbReference type="FunFam" id="1.10.150.50:FF:000023">
    <property type="entry name" value="Epidermal growth factor receptor kinase substrate 8"/>
    <property type="match status" value="1"/>
</dbReference>
<feature type="compositionally biased region" description="Basic and acidic residues" evidence="7">
    <location>
        <begin position="243"/>
        <end position="256"/>
    </location>
</feature>
<keyword evidence="5" id="KW-0597">Phosphoprotein</keyword>
<feature type="compositionally biased region" description="Basic residues" evidence="7">
    <location>
        <begin position="86"/>
        <end position="98"/>
    </location>
</feature>
<keyword evidence="4" id="KW-0963">Cytoplasm</keyword>
<accession>A0A3Q1IH39</accession>
<comment type="subcellular location">
    <subcellularLocation>
        <location evidence="1">Cytoplasm</location>
    </subcellularLocation>
</comment>
<dbReference type="PANTHER" id="PTHR12287:SF19">
    <property type="entry name" value="EPIDERMAL GROWTH FACTOR RECEPTOR KINASE SUBSTRATE 8-LIKE PROTEIN 1"/>
    <property type="match status" value="1"/>
</dbReference>
<comment type="similarity">
    <text evidence="2">Belongs to the EPS8 family.</text>
</comment>
<proteinExistence type="inferred from homology"/>
<dbReference type="InterPro" id="IPR041418">
    <property type="entry name" value="SAM_3"/>
</dbReference>
<evidence type="ECO:0000256" key="4">
    <source>
        <dbReference type="ARBA" id="ARBA00022490"/>
    </source>
</evidence>
<dbReference type="GeneTree" id="ENSGT00940000158125"/>
<dbReference type="InterPro" id="IPR036028">
    <property type="entry name" value="SH3-like_dom_sf"/>
</dbReference>
<dbReference type="Gene3D" id="2.30.30.40">
    <property type="entry name" value="SH3 Domains"/>
    <property type="match status" value="1"/>
</dbReference>
<feature type="region of interest" description="Disordered" evidence="7">
    <location>
        <begin position="80"/>
        <end position="105"/>
    </location>
</feature>
<evidence type="ECO:0000313" key="9">
    <source>
        <dbReference type="Ensembl" id="ENSATEP00000003666.1"/>
    </source>
</evidence>
<evidence type="ECO:0000256" key="7">
    <source>
        <dbReference type="SAM" id="MobiDB-lite"/>
    </source>
</evidence>
<evidence type="ECO:0000256" key="5">
    <source>
        <dbReference type="ARBA" id="ARBA00022553"/>
    </source>
</evidence>
<dbReference type="CDD" id="cd09540">
    <property type="entry name" value="SAM_EPS8-like"/>
    <property type="match status" value="1"/>
</dbReference>
<name>A0A3Q1IH39_ANATE</name>
<dbReference type="GO" id="GO:1900029">
    <property type="term" value="P:positive regulation of ruffle assembly"/>
    <property type="evidence" value="ECO:0007669"/>
    <property type="project" value="TreeGrafter"/>
</dbReference>
<dbReference type="InterPro" id="IPR001452">
    <property type="entry name" value="SH3_domain"/>
</dbReference>
<dbReference type="PROSITE" id="PS50002">
    <property type="entry name" value="SH3"/>
    <property type="match status" value="1"/>
</dbReference>
<dbReference type="Ensembl" id="ENSATET00000003698.3">
    <property type="protein sequence ID" value="ENSATEP00000003666.1"/>
    <property type="gene ID" value="ENSATEG00000002583.3"/>
</dbReference>
<dbReference type="InterPro" id="IPR013761">
    <property type="entry name" value="SAM/pointed_sf"/>
</dbReference>
<dbReference type="PANTHER" id="PTHR12287">
    <property type="entry name" value="EPIDERMAL GROWTH FACTOR RECEPTOR KINASE SUBSTRATE EPS8-RELATED PROTEIN"/>
    <property type="match status" value="1"/>
</dbReference>
<dbReference type="CTD" id="503735"/>
<feature type="compositionally biased region" description="Polar residues" evidence="7">
    <location>
        <begin position="32"/>
        <end position="47"/>
    </location>
</feature>
<feature type="domain" description="SH3" evidence="8">
    <location>
        <begin position="281"/>
        <end position="340"/>
    </location>
</feature>
<dbReference type="InterPro" id="IPR055093">
    <property type="entry name" value="EPS8_2nd"/>
</dbReference>